<dbReference type="AlphaFoldDB" id="A0A382R7T1"/>
<protein>
    <submittedName>
        <fullName evidence="2">Uncharacterized protein</fullName>
    </submittedName>
</protein>
<evidence type="ECO:0000256" key="1">
    <source>
        <dbReference type="SAM" id="MobiDB-lite"/>
    </source>
</evidence>
<accession>A0A382R7T1</accession>
<gene>
    <name evidence="2" type="ORF">METZ01_LOCUS346086</name>
</gene>
<feature type="compositionally biased region" description="Polar residues" evidence="1">
    <location>
        <begin position="22"/>
        <end position="44"/>
    </location>
</feature>
<sequence>MPERLLIMRFLFSRVSMRGSKPNASPPVNSSGKPIQSLLRVTQN</sequence>
<dbReference type="EMBL" id="UINC01119422">
    <property type="protein sequence ID" value="SVC93232.1"/>
    <property type="molecule type" value="Genomic_DNA"/>
</dbReference>
<reference evidence="2" key="1">
    <citation type="submission" date="2018-05" db="EMBL/GenBank/DDBJ databases">
        <authorList>
            <person name="Lanie J.A."/>
            <person name="Ng W.-L."/>
            <person name="Kazmierczak K.M."/>
            <person name="Andrzejewski T.M."/>
            <person name="Davidsen T.M."/>
            <person name="Wayne K.J."/>
            <person name="Tettelin H."/>
            <person name="Glass J.I."/>
            <person name="Rusch D."/>
            <person name="Podicherti R."/>
            <person name="Tsui H.-C.T."/>
            <person name="Winkler M.E."/>
        </authorList>
    </citation>
    <scope>NUCLEOTIDE SEQUENCE</scope>
</reference>
<organism evidence="2">
    <name type="scientific">marine metagenome</name>
    <dbReference type="NCBI Taxonomy" id="408172"/>
    <lineage>
        <taxon>unclassified sequences</taxon>
        <taxon>metagenomes</taxon>
        <taxon>ecological metagenomes</taxon>
    </lineage>
</organism>
<proteinExistence type="predicted"/>
<evidence type="ECO:0000313" key="2">
    <source>
        <dbReference type="EMBL" id="SVC93232.1"/>
    </source>
</evidence>
<name>A0A382R7T1_9ZZZZ</name>
<feature type="region of interest" description="Disordered" evidence="1">
    <location>
        <begin position="18"/>
        <end position="44"/>
    </location>
</feature>